<reference evidence="8 9" key="1">
    <citation type="submission" date="2019-03" db="EMBL/GenBank/DDBJ databases">
        <title>Genomic Encyclopedia of Type Strains, Phase IV (KMG-IV): sequencing the most valuable type-strain genomes for metagenomic binning, comparative biology and taxonomic classification.</title>
        <authorList>
            <person name="Goeker M."/>
        </authorList>
    </citation>
    <scope>NUCLEOTIDE SEQUENCE [LARGE SCALE GENOMIC DNA]</scope>
    <source>
        <strain evidence="8 9">DSM 45361</strain>
    </source>
</reference>
<sequence>MTSNRVYRVQAVSSVADGALLTTVVLYFSQVVGLAENAIGVVLAVAASVALALAAPLGRLADTVGLRRMAVVYSLALAAALAVYTFAHSLWTYAAAAIVFTVARAGVAATIQAVVAAQHTPADRVMARARLQSLLNAGFGIGSVVGAVVLAVNKPALFVLVFAGAAAAALTCARMFRKVPVERVAPARRPLRSSALHDRRLVTVTALTSVLLLTTPILSVLLPLWLLTRSSAPGWVAAVAFGLNTLLVFALQSPWSARVRTDASASRSALLAGAAIGVACVVFALMPYGGPVTATVLALVGVAVLTVGEVATGPAAWHLALRDTPADRQGEYQSVFGMCFSVARITGPLLALPLITALGSAGWLVVAAAVLAAAGGLALVGTPITRRSRVGELTPA</sequence>
<feature type="transmembrane region" description="Helical" evidence="7">
    <location>
        <begin position="70"/>
        <end position="87"/>
    </location>
</feature>
<dbReference type="AlphaFoldDB" id="A0A4R6RUF1"/>
<comment type="caution">
    <text evidence="8">The sequence shown here is derived from an EMBL/GenBank/DDBJ whole genome shotgun (WGS) entry which is preliminary data.</text>
</comment>
<comment type="subcellular location">
    <subcellularLocation>
        <location evidence="1">Cell membrane</location>
        <topology evidence="1">Multi-pass membrane protein</topology>
    </subcellularLocation>
</comment>
<dbReference type="RefSeq" id="WP_208115991.1">
    <property type="nucleotide sequence ID" value="NZ_SNXZ01000011.1"/>
</dbReference>
<evidence type="ECO:0000256" key="2">
    <source>
        <dbReference type="ARBA" id="ARBA00022448"/>
    </source>
</evidence>
<keyword evidence="9" id="KW-1185">Reference proteome</keyword>
<dbReference type="Pfam" id="PF07690">
    <property type="entry name" value="MFS_1"/>
    <property type="match status" value="1"/>
</dbReference>
<dbReference type="Proteomes" id="UP000295444">
    <property type="component" value="Unassembled WGS sequence"/>
</dbReference>
<evidence type="ECO:0000313" key="9">
    <source>
        <dbReference type="Proteomes" id="UP000295444"/>
    </source>
</evidence>
<organism evidence="8 9">
    <name type="scientific">Labedaea rhizosphaerae</name>
    <dbReference type="NCBI Taxonomy" id="598644"/>
    <lineage>
        <taxon>Bacteria</taxon>
        <taxon>Bacillati</taxon>
        <taxon>Actinomycetota</taxon>
        <taxon>Actinomycetes</taxon>
        <taxon>Pseudonocardiales</taxon>
        <taxon>Pseudonocardiaceae</taxon>
        <taxon>Labedaea</taxon>
    </lineage>
</organism>
<keyword evidence="4 7" id="KW-0812">Transmembrane</keyword>
<feature type="transmembrane region" description="Helical" evidence="7">
    <location>
        <begin position="12"/>
        <end position="32"/>
    </location>
</feature>
<name>A0A4R6RUF1_LABRH</name>
<feature type="transmembrane region" description="Helical" evidence="7">
    <location>
        <begin position="232"/>
        <end position="250"/>
    </location>
</feature>
<proteinExistence type="predicted"/>
<feature type="transmembrane region" description="Helical" evidence="7">
    <location>
        <begin position="38"/>
        <end position="58"/>
    </location>
</feature>
<dbReference type="InterPro" id="IPR011701">
    <property type="entry name" value="MFS"/>
</dbReference>
<dbReference type="EMBL" id="SNXZ01000011">
    <property type="protein sequence ID" value="TDP89895.1"/>
    <property type="molecule type" value="Genomic_DNA"/>
</dbReference>
<evidence type="ECO:0000256" key="5">
    <source>
        <dbReference type="ARBA" id="ARBA00022989"/>
    </source>
</evidence>
<evidence type="ECO:0000256" key="1">
    <source>
        <dbReference type="ARBA" id="ARBA00004651"/>
    </source>
</evidence>
<feature type="transmembrane region" description="Helical" evidence="7">
    <location>
        <begin position="270"/>
        <end position="290"/>
    </location>
</feature>
<dbReference type="InterPro" id="IPR036259">
    <property type="entry name" value="MFS_trans_sf"/>
</dbReference>
<dbReference type="GO" id="GO:0005886">
    <property type="term" value="C:plasma membrane"/>
    <property type="evidence" value="ECO:0007669"/>
    <property type="project" value="UniProtKB-SubCell"/>
</dbReference>
<evidence type="ECO:0000256" key="7">
    <source>
        <dbReference type="SAM" id="Phobius"/>
    </source>
</evidence>
<feature type="transmembrane region" description="Helical" evidence="7">
    <location>
        <begin position="361"/>
        <end position="380"/>
    </location>
</feature>
<dbReference type="InterPro" id="IPR050171">
    <property type="entry name" value="MFS_Transporters"/>
</dbReference>
<evidence type="ECO:0000256" key="4">
    <source>
        <dbReference type="ARBA" id="ARBA00022692"/>
    </source>
</evidence>
<keyword evidence="5 7" id="KW-1133">Transmembrane helix</keyword>
<dbReference type="GO" id="GO:0022857">
    <property type="term" value="F:transmembrane transporter activity"/>
    <property type="evidence" value="ECO:0007669"/>
    <property type="project" value="InterPro"/>
</dbReference>
<keyword evidence="3" id="KW-1003">Cell membrane</keyword>
<evidence type="ECO:0000313" key="8">
    <source>
        <dbReference type="EMBL" id="TDP89895.1"/>
    </source>
</evidence>
<gene>
    <name evidence="8" type="ORF">EV186_11120</name>
</gene>
<dbReference type="Gene3D" id="1.20.1250.20">
    <property type="entry name" value="MFS general substrate transporter like domains"/>
    <property type="match status" value="1"/>
</dbReference>
<feature type="transmembrane region" description="Helical" evidence="7">
    <location>
        <begin position="93"/>
        <end position="117"/>
    </location>
</feature>
<feature type="transmembrane region" description="Helical" evidence="7">
    <location>
        <begin position="156"/>
        <end position="176"/>
    </location>
</feature>
<dbReference type="PANTHER" id="PTHR23517:SF2">
    <property type="entry name" value="MULTIDRUG RESISTANCE PROTEIN MDTH"/>
    <property type="match status" value="1"/>
</dbReference>
<keyword evidence="6 7" id="KW-0472">Membrane</keyword>
<feature type="transmembrane region" description="Helical" evidence="7">
    <location>
        <begin position="129"/>
        <end position="150"/>
    </location>
</feature>
<feature type="transmembrane region" description="Helical" evidence="7">
    <location>
        <begin position="201"/>
        <end position="226"/>
    </location>
</feature>
<feature type="transmembrane region" description="Helical" evidence="7">
    <location>
        <begin position="332"/>
        <end position="355"/>
    </location>
</feature>
<dbReference type="SUPFAM" id="SSF103473">
    <property type="entry name" value="MFS general substrate transporter"/>
    <property type="match status" value="1"/>
</dbReference>
<evidence type="ECO:0000256" key="6">
    <source>
        <dbReference type="ARBA" id="ARBA00023136"/>
    </source>
</evidence>
<evidence type="ECO:0000256" key="3">
    <source>
        <dbReference type="ARBA" id="ARBA00022475"/>
    </source>
</evidence>
<dbReference type="PANTHER" id="PTHR23517">
    <property type="entry name" value="RESISTANCE PROTEIN MDTM, PUTATIVE-RELATED-RELATED"/>
    <property type="match status" value="1"/>
</dbReference>
<protein>
    <submittedName>
        <fullName evidence="8">MFS transporter</fullName>
    </submittedName>
</protein>
<accession>A0A4R6RUF1</accession>
<keyword evidence="2" id="KW-0813">Transport</keyword>
<feature type="transmembrane region" description="Helical" evidence="7">
    <location>
        <begin position="296"/>
        <end position="320"/>
    </location>
</feature>